<dbReference type="OrthoDB" id="5296954at2"/>
<gene>
    <name evidence="1" type="ORF">CSW64_02375</name>
</gene>
<evidence type="ECO:0000313" key="1">
    <source>
        <dbReference type="EMBL" id="ATQ41338.1"/>
    </source>
</evidence>
<proteinExistence type="predicted"/>
<dbReference type="Pfam" id="PF12915">
    <property type="entry name" value="DUF3833"/>
    <property type="match status" value="1"/>
</dbReference>
<dbReference type="RefSeq" id="WP_099620595.1">
    <property type="nucleotide sequence ID" value="NZ_CP024201.1"/>
</dbReference>
<sequence length="165" mass="18895">MIWRRGERAHVDGDSFEPARLFRPESFFLGRTEGWGVAKGPFGQIVRRCRIHTEGRLDEAYQALHLDELFVWDDGGQEEWRWAMRRGMDGRYAAAEALVGSGIEGRYDGCDYVLSFLRPVQPKGPRFRFVTRFTLLAPDVAMKSVRLSLFGAPIASMVAFHRQID</sequence>
<dbReference type="InterPro" id="IPR024409">
    <property type="entry name" value="DUF3833"/>
</dbReference>
<protein>
    <recommendedName>
        <fullName evidence="3">DUF3833 domain-containing protein</fullName>
    </recommendedName>
</protein>
<dbReference type="EMBL" id="CP024201">
    <property type="protein sequence ID" value="ATQ41338.1"/>
    <property type="molecule type" value="Genomic_DNA"/>
</dbReference>
<evidence type="ECO:0000313" key="2">
    <source>
        <dbReference type="Proteomes" id="UP000228945"/>
    </source>
</evidence>
<name>A0A2D2ATK1_9CAUL</name>
<dbReference type="Proteomes" id="UP000228945">
    <property type="component" value="Chromosome"/>
</dbReference>
<dbReference type="KEGG" id="cmb:CSW64_02375"/>
<dbReference type="AlphaFoldDB" id="A0A2D2ATK1"/>
<reference evidence="1 2" key="1">
    <citation type="submission" date="2017-10" db="EMBL/GenBank/DDBJ databases">
        <title>Genome sequence of Caulobacter mirabilis FWC38.</title>
        <authorList>
            <person name="Fiebig A."/>
            <person name="Crosson S."/>
        </authorList>
    </citation>
    <scope>NUCLEOTIDE SEQUENCE [LARGE SCALE GENOMIC DNA]</scope>
    <source>
        <strain evidence="1 2">FWC 38</strain>
    </source>
</reference>
<keyword evidence="2" id="KW-1185">Reference proteome</keyword>
<evidence type="ECO:0008006" key="3">
    <source>
        <dbReference type="Google" id="ProtNLM"/>
    </source>
</evidence>
<organism evidence="1 2">
    <name type="scientific">Caulobacter mirabilis</name>
    <dbReference type="NCBI Taxonomy" id="69666"/>
    <lineage>
        <taxon>Bacteria</taxon>
        <taxon>Pseudomonadati</taxon>
        <taxon>Pseudomonadota</taxon>
        <taxon>Alphaproteobacteria</taxon>
        <taxon>Caulobacterales</taxon>
        <taxon>Caulobacteraceae</taxon>
        <taxon>Caulobacter</taxon>
    </lineage>
</organism>
<accession>A0A2D2ATK1</accession>